<dbReference type="Pfam" id="PF05257">
    <property type="entry name" value="CHAP"/>
    <property type="match status" value="1"/>
</dbReference>
<dbReference type="AlphaFoldDB" id="A0A077MC11"/>
<proteinExistence type="predicted"/>
<gene>
    <name evidence="2" type="ORF">BN13_390007</name>
</gene>
<dbReference type="Gene3D" id="3.90.1720.10">
    <property type="entry name" value="endopeptidase domain like (from Nostoc punctiforme)"/>
    <property type="match status" value="1"/>
</dbReference>
<protein>
    <recommendedName>
        <fullName evidence="1">Peptidase C51 domain-containing protein</fullName>
    </recommendedName>
</protein>
<accession>A0A077MC11</accession>
<dbReference type="EMBL" id="CAJC01000149">
    <property type="protein sequence ID" value="CCI53390.1"/>
    <property type="molecule type" value="Genomic_DNA"/>
</dbReference>
<evidence type="ECO:0000313" key="3">
    <source>
        <dbReference type="Proteomes" id="UP000035720"/>
    </source>
</evidence>
<dbReference type="Proteomes" id="UP000035720">
    <property type="component" value="Unassembled WGS sequence"/>
</dbReference>
<reference evidence="2 3" key="1">
    <citation type="journal article" date="2013" name="ISME J.">
        <title>A metabolic model for members of the genus Tetrasphaera involved in enhanced biological phosphorus removal.</title>
        <authorList>
            <person name="Kristiansen R."/>
            <person name="Nguyen H.T.T."/>
            <person name="Saunders A.M."/>
            <person name="Nielsen J.L."/>
            <person name="Wimmer R."/>
            <person name="Le V.Q."/>
            <person name="McIlroy S.J."/>
            <person name="Petrovski S."/>
            <person name="Seviour R.J."/>
            <person name="Calteau A."/>
            <person name="Nielsen K.L."/>
            <person name="Nielsen P.H."/>
        </authorList>
    </citation>
    <scope>NUCLEOTIDE SEQUENCE [LARGE SCALE GENOMIC DNA]</scope>
    <source>
        <strain evidence="2 3">Ben 74</strain>
    </source>
</reference>
<dbReference type="SUPFAM" id="SSF54001">
    <property type="entry name" value="Cysteine proteinases"/>
    <property type="match status" value="1"/>
</dbReference>
<keyword evidence="3" id="KW-1185">Reference proteome</keyword>
<dbReference type="InterPro" id="IPR007921">
    <property type="entry name" value="CHAP_dom"/>
</dbReference>
<organism evidence="2 3">
    <name type="scientific">Nostocoides jenkinsii Ben 74</name>
    <dbReference type="NCBI Taxonomy" id="1193518"/>
    <lineage>
        <taxon>Bacteria</taxon>
        <taxon>Bacillati</taxon>
        <taxon>Actinomycetota</taxon>
        <taxon>Actinomycetes</taxon>
        <taxon>Micrococcales</taxon>
        <taxon>Intrasporangiaceae</taxon>
        <taxon>Nostocoides</taxon>
    </lineage>
</organism>
<feature type="domain" description="Peptidase C51" evidence="1">
    <location>
        <begin position="21"/>
        <end position="112"/>
    </location>
</feature>
<dbReference type="STRING" id="1193518.BN13_390007"/>
<name>A0A077MC11_9MICO</name>
<evidence type="ECO:0000313" key="2">
    <source>
        <dbReference type="EMBL" id="CCI53390.1"/>
    </source>
</evidence>
<sequence>MSVVATPASAYTNVCRDTTGIDCIRSTGYLGASTWGHPVDASGNNCTNYAALRAAENGASNPGNLGNARDWDNKAAGYGIRVDTTPVVGAIAQWEANSGYAGSYGHVAYVES</sequence>
<dbReference type="RefSeq" id="WP_048545676.1">
    <property type="nucleotide sequence ID" value="NZ_HF571038.1"/>
</dbReference>
<dbReference type="InterPro" id="IPR038765">
    <property type="entry name" value="Papain-like_cys_pep_sf"/>
</dbReference>
<evidence type="ECO:0000259" key="1">
    <source>
        <dbReference type="PROSITE" id="PS50911"/>
    </source>
</evidence>
<dbReference type="PROSITE" id="PS50911">
    <property type="entry name" value="CHAP"/>
    <property type="match status" value="1"/>
</dbReference>
<comment type="caution">
    <text evidence="2">The sequence shown here is derived from an EMBL/GenBank/DDBJ whole genome shotgun (WGS) entry which is preliminary data.</text>
</comment>